<dbReference type="AlphaFoldDB" id="A0A402BIH4"/>
<protein>
    <recommendedName>
        <fullName evidence="5">Flavin reductase like domain-containing protein</fullName>
    </recommendedName>
</protein>
<sequence length="216" mass="23632">MELDLHALEARTRYKVLTGSIVPRPIAWVSTVDRNGIANLAPFSFFNGVSHDPPIISISLLHEPGRSQMKDTLQNILSSGEFVVNIADETLAQAMNETATDYPSHVDEFAMAGLTAVPGSKVCAPRVAEAPISMECRLYGLLPIGTEQSGATLLLGEVLLMYVRDEIIDERFHIDIRKLRPLGRLAGSDYTYVHETFSIVRGHYDPASGTVVPLKG</sequence>
<evidence type="ECO:0000256" key="1">
    <source>
        <dbReference type="ARBA" id="ARBA00001917"/>
    </source>
</evidence>
<dbReference type="SUPFAM" id="SSF50475">
    <property type="entry name" value="FMN-binding split barrel"/>
    <property type="match status" value="1"/>
</dbReference>
<evidence type="ECO:0000313" key="6">
    <source>
        <dbReference type="EMBL" id="GCE31194.1"/>
    </source>
</evidence>
<dbReference type="Gene3D" id="2.30.110.10">
    <property type="entry name" value="Electron Transport, Fmn-binding Protein, Chain A"/>
    <property type="match status" value="1"/>
</dbReference>
<dbReference type="Proteomes" id="UP000287171">
    <property type="component" value="Unassembled WGS sequence"/>
</dbReference>
<keyword evidence="3" id="KW-0288">FMN</keyword>
<name>A0A402BIH4_9CHLR</name>
<proteinExistence type="inferred from homology"/>
<comment type="similarity">
    <text evidence="4">Belongs to the flavoredoxin family.</text>
</comment>
<feature type="domain" description="Flavin reductase like" evidence="5">
    <location>
        <begin position="19"/>
        <end position="174"/>
    </location>
</feature>
<dbReference type="EMBL" id="BIFT01000002">
    <property type="protein sequence ID" value="GCE31194.1"/>
    <property type="molecule type" value="Genomic_DNA"/>
</dbReference>
<keyword evidence="7" id="KW-1185">Reference proteome</keyword>
<comment type="caution">
    <text evidence="6">The sequence shown here is derived from an EMBL/GenBank/DDBJ whole genome shotgun (WGS) entry which is preliminary data.</text>
</comment>
<dbReference type="InterPro" id="IPR002563">
    <property type="entry name" value="Flavin_Rdtase-like_dom"/>
</dbReference>
<evidence type="ECO:0000259" key="5">
    <source>
        <dbReference type="SMART" id="SM00903"/>
    </source>
</evidence>
<reference evidence="7" key="1">
    <citation type="submission" date="2018-12" db="EMBL/GenBank/DDBJ databases">
        <title>Tengunoibacter tsumagoiensis gen. nov., sp. nov., Dictyobacter kobayashii sp. nov., D. alpinus sp. nov., and D. joshuensis sp. nov. and description of Dictyobacteraceae fam. nov. within the order Ktedonobacterales isolated from Tengu-no-mugimeshi.</title>
        <authorList>
            <person name="Wang C.M."/>
            <person name="Zheng Y."/>
            <person name="Sakai Y."/>
            <person name="Toyoda A."/>
            <person name="Minakuchi Y."/>
            <person name="Abe K."/>
            <person name="Yokota A."/>
            <person name="Yabe S."/>
        </authorList>
    </citation>
    <scope>NUCLEOTIDE SEQUENCE [LARGE SCALE GENOMIC DNA]</scope>
    <source>
        <strain evidence="7">Uno16</strain>
    </source>
</reference>
<dbReference type="InterPro" id="IPR012349">
    <property type="entry name" value="Split_barrel_FMN-bd"/>
</dbReference>
<dbReference type="PANTHER" id="PTHR33798">
    <property type="entry name" value="FLAVOPROTEIN OXYGENASE"/>
    <property type="match status" value="1"/>
</dbReference>
<dbReference type="GO" id="GO:0010181">
    <property type="term" value="F:FMN binding"/>
    <property type="evidence" value="ECO:0007669"/>
    <property type="project" value="InterPro"/>
</dbReference>
<accession>A0A402BIH4</accession>
<organism evidence="6 7">
    <name type="scientific">Dictyobacter alpinus</name>
    <dbReference type="NCBI Taxonomy" id="2014873"/>
    <lineage>
        <taxon>Bacteria</taxon>
        <taxon>Bacillati</taxon>
        <taxon>Chloroflexota</taxon>
        <taxon>Ktedonobacteria</taxon>
        <taxon>Ktedonobacterales</taxon>
        <taxon>Dictyobacteraceae</taxon>
        <taxon>Dictyobacter</taxon>
    </lineage>
</organism>
<evidence type="ECO:0000256" key="2">
    <source>
        <dbReference type="ARBA" id="ARBA00022630"/>
    </source>
</evidence>
<evidence type="ECO:0000256" key="3">
    <source>
        <dbReference type="ARBA" id="ARBA00022643"/>
    </source>
</evidence>
<dbReference type="RefSeq" id="WP_126631184.1">
    <property type="nucleotide sequence ID" value="NZ_BIFT01000002.1"/>
</dbReference>
<comment type="cofactor">
    <cofactor evidence="1">
        <name>FMN</name>
        <dbReference type="ChEBI" id="CHEBI:58210"/>
    </cofactor>
</comment>
<dbReference type="GO" id="GO:0016646">
    <property type="term" value="F:oxidoreductase activity, acting on the CH-NH group of donors, NAD or NADP as acceptor"/>
    <property type="evidence" value="ECO:0007669"/>
    <property type="project" value="UniProtKB-ARBA"/>
</dbReference>
<evidence type="ECO:0000256" key="4">
    <source>
        <dbReference type="ARBA" id="ARBA00038054"/>
    </source>
</evidence>
<dbReference type="Pfam" id="PF01613">
    <property type="entry name" value="Flavin_Reduct"/>
    <property type="match status" value="1"/>
</dbReference>
<dbReference type="PANTHER" id="PTHR33798:SF5">
    <property type="entry name" value="FLAVIN REDUCTASE LIKE DOMAIN-CONTAINING PROTEIN"/>
    <property type="match status" value="1"/>
</dbReference>
<dbReference type="OrthoDB" id="9794638at2"/>
<dbReference type="SMART" id="SM00903">
    <property type="entry name" value="Flavin_Reduct"/>
    <property type="match status" value="1"/>
</dbReference>
<evidence type="ECO:0000313" key="7">
    <source>
        <dbReference type="Proteomes" id="UP000287171"/>
    </source>
</evidence>
<keyword evidence="2" id="KW-0285">Flavoprotein</keyword>
<gene>
    <name evidence="6" type="ORF">KDA_66780</name>
</gene>